<dbReference type="InterPro" id="IPR011646">
    <property type="entry name" value="KAP_P-loop"/>
</dbReference>
<dbReference type="Gene3D" id="3.40.50.300">
    <property type="entry name" value="P-loop containing nucleotide triphosphate hydrolases"/>
    <property type="match status" value="1"/>
</dbReference>
<evidence type="ECO:0000313" key="2">
    <source>
        <dbReference type="EMBL" id="WRQ85908.1"/>
    </source>
</evidence>
<reference evidence="2 3" key="2">
    <citation type="submission" date="2023-12" db="EMBL/GenBank/DDBJ databases">
        <title>Description of an unclassified Opitutus bacterium of Verrucomicrobiota.</title>
        <authorList>
            <person name="Zhang D.-F."/>
        </authorList>
    </citation>
    <scope>NUCLEOTIDE SEQUENCE [LARGE SCALE GENOMIC DNA]</scope>
    <source>
        <strain evidence="2 3">WL0086</strain>
    </source>
</reference>
<dbReference type="InterPro" id="IPR027417">
    <property type="entry name" value="P-loop_NTPase"/>
</dbReference>
<dbReference type="SUPFAM" id="SSF52540">
    <property type="entry name" value="P-loop containing nucleoside triphosphate hydrolases"/>
    <property type="match status" value="1"/>
</dbReference>
<gene>
    <name evidence="2" type="ORF">K1X11_013930</name>
</gene>
<feature type="domain" description="KAP NTPase" evidence="1">
    <location>
        <begin position="23"/>
        <end position="284"/>
    </location>
</feature>
<dbReference type="RefSeq" id="WP_221032725.1">
    <property type="nucleotide sequence ID" value="NZ_CP139781.1"/>
</dbReference>
<dbReference type="Pfam" id="PF07693">
    <property type="entry name" value="KAP_NTPase"/>
    <property type="match status" value="1"/>
</dbReference>
<dbReference type="Proteomes" id="UP000738431">
    <property type="component" value="Chromosome"/>
</dbReference>
<reference evidence="2 3" key="1">
    <citation type="submission" date="2021-08" db="EMBL/GenBank/DDBJ databases">
        <authorList>
            <person name="Zhang D."/>
            <person name="Zhang A."/>
            <person name="Wang L."/>
        </authorList>
    </citation>
    <scope>NUCLEOTIDE SEQUENCE [LARGE SCALE GENOMIC DNA]</scope>
    <source>
        <strain evidence="2 3">WL0086</strain>
    </source>
</reference>
<proteinExistence type="predicted"/>
<sequence length="453" mass="50261">MKLRRPPLQIDPQNPFSGSLFQREQFADSLTSLIRKSQDGTVIFVNGPWGSGKSTFLKMWQSKLSNENLPCLAFDAFAADSHEDPFLSFTGEIYGLLKGLEDSRTGIEPVTRKFREAAVDVLKAAAPVAAKVALKWATAGVVGNNELGQMAEAASGTGDNLAEAAESVIRRKIEEYSASKSTTAHFKETLESAASLIRDEHDFPLTIVVDELDRCRPDFALGLLERIKHLFDVSGVVFVLFVNQRQIESYIGSVYGETVDAPSYLQKFGDLFVDIPAESNAAIHSGGLPEFFGKLLRDFNYPSDGSFSAVASQLAVFGDHFGLTLREAEHVVRVIALDGAATGNREFDWYPFREFFSVVKIKRPDLFSEICAQTTDTAALVNALRIEKLRSRANGERSDEMAKIWAGLIHVAQETHSDQVVDHYIQTLRRIFRAGETAAGYTCRRLSRFRYQP</sequence>
<evidence type="ECO:0000313" key="3">
    <source>
        <dbReference type="Proteomes" id="UP000738431"/>
    </source>
</evidence>
<dbReference type="EMBL" id="CP139781">
    <property type="protein sequence ID" value="WRQ85908.1"/>
    <property type="molecule type" value="Genomic_DNA"/>
</dbReference>
<protein>
    <submittedName>
        <fullName evidence="2">P-loop NTPase fold protein</fullName>
    </submittedName>
</protein>
<accession>A0ABZ1C3P9</accession>
<name>A0ABZ1C3P9_9BACT</name>
<keyword evidence="3" id="KW-1185">Reference proteome</keyword>
<organism evidence="2 3">
    <name type="scientific">Actomonas aquatica</name>
    <dbReference type="NCBI Taxonomy" id="2866162"/>
    <lineage>
        <taxon>Bacteria</taxon>
        <taxon>Pseudomonadati</taxon>
        <taxon>Verrucomicrobiota</taxon>
        <taxon>Opitutia</taxon>
        <taxon>Opitutales</taxon>
        <taxon>Opitutaceae</taxon>
        <taxon>Actomonas</taxon>
    </lineage>
</organism>
<evidence type="ECO:0000259" key="1">
    <source>
        <dbReference type="Pfam" id="PF07693"/>
    </source>
</evidence>